<dbReference type="EMBL" id="FUZV01000002">
    <property type="protein sequence ID" value="SKC80126.1"/>
    <property type="molecule type" value="Genomic_DNA"/>
</dbReference>
<feature type="domain" description="Helix-turn-helix" evidence="1">
    <location>
        <begin position="8"/>
        <end position="55"/>
    </location>
</feature>
<accession>A0A1T5LVU8</accession>
<proteinExistence type="predicted"/>
<evidence type="ECO:0000313" key="3">
    <source>
        <dbReference type="Proteomes" id="UP000190341"/>
    </source>
</evidence>
<dbReference type="AlphaFoldDB" id="A0A1T5LVU8"/>
<reference evidence="2 3" key="1">
    <citation type="submission" date="2017-02" db="EMBL/GenBank/DDBJ databases">
        <authorList>
            <person name="Peterson S.W."/>
        </authorList>
    </citation>
    <scope>NUCLEOTIDE SEQUENCE [LARGE SCALE GENOMIC DNA]</scope>
    <source>
        <strain evidence="2 3">P15</strain>
    </source>
</reference>
<organism evidence="2 3">
    <name type="scientific">Pseudoxanthomonas indica</name>
    <dbReference type="NCBI Taxonomy" id="428993"/>
    <lineage>
        <taxon>Bacteria</taxon>
        <taxon>Pseudomonadati</taxon>
        <taxon>Pseudomonadota</taxon>
        <taxon>Gammaproteobacteria</taxon>
        <taxon>Lysobacterales</taxon>
        <taxon>Lysobacteraceae</taxon>
        <taxon>Pseudoxanthomonas</taxon>
    </lineage>
</organism>
<dbReference type="RefSeq" id="WP_079725622.1">
    <property type="nucleotide sequence ID" value="NZ_BMCL01000001.1"/>
</dbReference>
<sequence length="64" mass="7232">MQQKKLSYTVEEAVAVSGITKTNLYRHMHEGDLATFKSGRRRMVSQAAIENLIKKLEKRAQVAA</sequence>
<dbReference type="OrthoDB" id="6050739at2"/>
<evidence type="ECO:0000259" key="1">
    <source>
        <dbReference type="Pfam" id="PF12728"/>
    </source>
</evidence>
<keyword evidence="3" id="KW-1185">Reference proteome</keyword>
<name>A0A1T5LVU8_9GAMM</name>
<evidence type="ECO:0000313" key="2">
    <source>
        <dbReference type="EMBL" id="SKC80126.1"/>
    </source>
</evidence>
<dbReference type="STRING" id="428993.SAMN06296058_3215"/>
<protein>
    <submittedName>
        <fullName evidence="2">DNA binding domain-containing protein, excisionase family</fullName>
    </submittedName>
</protein>
<dbReference type="Proteomes" id="UP000190341">
    <property type="component" value="Unassembled WGS sequence"/>
</dbReference>
<dbReference type="Pfam" id="PF12728">
    <property type="entry name" value="HTH_17"/>
    <property type="match status" value="1"/>
</dbReference>
<dbReference type="InterPro" id="IPR041657">
    <property type="entry name" value="HTH_17"/>
</dbReference>
<gene>
    <name evidence="2" type="ORF">SAMN06296058_3215</name>
</gene>